<dbReference type="SMART" id="SM00829">
    <property type="entry name" value="PKS_ER"/>
    <property type="match status" value="1"/>
</dbReference>
<dbReference type="InterPro" id="IPR011032">
    <property type="entry name" value="GroES-like_sf"/>
</dbReference>
<keyword evidence="8" id="KW-1185">Reference proteome</keyword>
<evidence type="ECO:0000259" key="6">
    <source>
        <dbReference type="SMART" id="SM00829"/>
    </source>
</evidence>
<evidence type="ECO:0000313" key="8">
    <source>
        <dbReference type="Proteomes" id="UP001287286"/>
    </source>
</evidence>
<gene>
    <name evidence="7" type="ORF">Purlil1_7170</name>
</gene>
<evidence type="ECO:0000256" key="5">
    <source>
        <dbReference type="RuleBase" id="RU361277"/>
    </source>
</evidence>
<dbReference type="InterPro" id="IPR047109">
    <property type="entry name" value="CAD-like"/>
</dbReference>
<evidence type="ECO:0000313" key="7">
    <source>
        <dbReference type="EMBL" id="KAK4088619.1"/>
    </source>
</evidence>
<dbReference type="InterPro" id="IPR020843">
    <property type="entry name" value="ER"/>
</dbReference>
<dbReference type="SUPFAM" id="SSF51735">
    <property type="entry name" value="NAD(P)-binding Rossmann-fold domains"/>
    <property type="match status" value="1"/>
</dbReference>
<organism evidence="7 8">
    <name type="scientific">Purpureocillium lilacinum</name>
    <name type="common">Paecilomyces lilacinus</name>
    <dbReference type="NCBI Taxonomy" id="33203"/>
    <lineage>
        <taxon>Eukaryota</taxon>
        <taxon>Fungi</taxon>
        <taxon>Dikarya</taxon>
        <taxon>Ascomycota</taxon>
        <taxon>Pezizomycotina</taxon>
        <taxon>Sordariomycetes</taxon>
        <taxon>Hypocreomycetidae</taxon>
        <taxon>Hypocreales</taxon>
        <taxon>Ophiocordycipitaceae</taxon>
        <taxon>Purpureocillium</taxon>
    </lineage>
</organism>
<protein>
    <recommendedName>
        <fullName evidence="6">Enoyl reductase (ER) domain-containing protein</fullName>
    </recommendedName>
</protein>
<evidence type="ECO:0000256" key="1">
    <source>
        <dbReference type="ARBA" id="ARBA00001947"/>
    </source>
</evidence>
<dbReference type="EMBL" id="JAWRVI010000024">
    <property type="protein sequence ID" value="KAK4088619.1"/>
    <property type="molecule type" value="Genomic_DNA"/>
</dbReference>
<dbReference type="InterPro" id="IPR036291">
    <property type="entry name" value="NAD(P)-bd_dom_sf"/>
</dbReference>
<dbReference type="InterPro" id="IPR013149">
    <property type="entry name" value="ADH-like_C"/>
</dbReference>
<proteinExistence type="inferred from homology"/>
<dbReference type="PANTHER" id="PTHR42683">
    <property type="entry name" value="ALDEHYDE REDUCTASE"/>
    <property type="match status" value="1"/>
</dbReference>
<dbReference type="InterPro" id="IPR013154">
    <property type="entry name" value="ADH-like_N"/>
</dbReference>
<feature type="domain" description="Enoyl reductase (ER)" evidence="6">
    <location>
        <begin position="97"/>
        <end position="428"/>
    </location>
</feature>
<keyword evidence="2 5" id="KW-0479">Metal-binding</keyword>
<sequence>MELNTEAAEMDTHSARHPAHDVKNTPWALLGSSRIDKLCVRSSILHDTLTLTHSPTLSVSPSASLFSTVETNNTGGSKSTRPDPLRLAAEYDTLFKGNDAGKPKKSTTTKPDELVGDNVLVKVTASGVCGTDLHFLKQDMVLGHEGVGIVQATGPEVKFLQKGQRVGWGYETDSCGHCMECLQGEETFCPQRVMYGMPASADQGSFATEAVWREAFLHPLPDSLSDEDAAPLQCGGATVFTALKGIRPGETVGVMGVGGLGHLAIQFAAKMGCRVVVISGSERKKQQALELGAHEFIATGGRAEGKSNGENGANSKIETKSPINRLLVTTSAQPQWDVLLPLLAPRSQIYPLSVDEGNFEFPYMPILGQGIRIQGVIVATRAVHREMLDFAALHAIKPIIEKFPMTEDGIAAALDRLDKGQVTYRAVLMVQ</sequence>
<name>A0ABR0BWY5_PURLI</name>
<dbReference type="SUPFAM" id="SSF50129">
    <property type="entry name" value="GroES-like"/>
    <property type="match status" value="1"/>
</dbReference>
<dbReference type="Proteomes" id="UP001287286">
    <property type="component" value="Unassembled WGS sequence"/>
</dbReference>
<dbReference type="Gene3D" id="3.90.180.10">
    <property type="entry name" value="Medium-chain alcohol dehydrogenases, catalytic domain"/>
    <property type="match status" value="1"/>
</dbReference>
<comment type="caution">
    <text evidence="7">The sequence shown here is derived from an EMBL/GenBank/DDBJ whole genome shotgun (WGS) entry which is preliminary data.</text>
</comment>
<accession>A0ABR0BWY5</accession>
<evidence type="ECO:0000256" key="4">
    <source>
        <dbReference type="ARBA" id="ARBA00023002"/>
    </source>
</evidence>
<comment type="similarity">
    <text evidence="5">Belongs to the zinc-containing alcohol dehydrogenase family.</text>
</comment>
<dbReference type="Pfam" id="PF00107">
    <property type="entry name" value="ADH_zinc_N"/>
    <property type="match status" value="1"/>
</dbReference>
<dbReference type="InterPro" id="IPR002328">
    <property type="entry name" value="ADH_Zn_CS"/>
</dbReference>
<dbReference type="PROSITE" id="PS00059">
    <property type="entry name" value="ADH_ZINC"/>
    <property type="match status" value="1"/>
</dbReference>
<evidence type="ECO:0000256" key="3">
    <source>
        <dbReference type="ARBA" id="ARBA00022833"/>
    </source>
</evidence>
<dbReference type="Gene3D" id="3.40.50.720">
    <property type="entry name" value="NAD(P)-binding Rossmann-like Domain"/>
    <property type="match status" value="1"/>
</dbReference>
<keyword evidence="4" id="KW-0560">Oxidoreductase</keyword>
<dbReference type="Pfam" id="PF08240">
    <property type="entry name" value="ADH_N"/>
    <property type="match status" value="1"/>
</dbReference>
<reference evidence="7 8" key="1">
    <citation type="journal article" date="2024" name="Microbiol. Resour. Announc.">
        <title>Genome annotations for the ascomycete fungi Trichoderma harzianum, Trichoderma aggressivum, and Purpureocillium lilacinum.</title>
        <authorList>
            <person name="Beijen E.P.W."/>
            <person name="Ohm R.A."/>
        </authorList>
    </citation>
    <scope>NUCLEOTIDE SEQUENCE [LARGE SCALE GENOMIC DNA]</scope>
    <source>
        <strain evidence="7 8">CBS 150709</strain>
    </source>
</reference>
<comment type="cofactor">
    <cofactor evidence="1 5">
        <name>Zn(2+)</name>
        <dbReference type="ChEBI" id="CHEBI:29105"/>
    </cofactor>
</comment>
<evidence type="ECO:0000256" key="2">
    <source>
        <dbReference type="ARBA" id="ARBA00022723"/>
    </source>
</evidence>
<dbReference type="CDD" id="cd05283">
    <property type="entry name" value="CAD1"/>
    <property type="match status" value="1"/>
</dbReference>
<keyword evidence="3 5" id="KW-0862">Zinc</keyword>